<dbReference type="WBParaSite" id="ES5_v2.g9092.t1">
    <property type="protein sequence ID" value="ES5_v2.g9092.t1"/>
    <property type="gene ID" value="ES5_v2.g9092"/>
</dbReference>
<protein>
    <submittedName>
        <fullName evidence="2">Uncharacterized protein</fullName>
    </submittedName>
</protein>
<proteinExistence type="predicted"/>
<name>A0AC34GW06_9BILA</name>
<accession>A0AC34GW06</accession>
<evidence type="ECO:0000313" key="1">
    <source>
        <dbReference type="Proteomes" id="UP000887579"/>
    </source>
</evidence>
<dbReference type="Proteomes" id="UP000887579">
    <property type="component" value="Unplaced"/>
</dbReference>
<sequence>MVTEALLFVGFVSLTLGIPLINPVNNAYASLKISDLFRTTKTHNYFTVFDYRSHKEVNVFMDYKDKIIKDLLFCPRTFDNPLMGYFGRNAKKEHVMCIEILYQNTFTCQTTNLRAECKSLRAFENIMPKKYTIFETKAEMFNDGPEGKPRTAAFDVYKKKEEIKNAGAENGFFISETKLYIIVTTFFLTIIGVIVVCVGFIVAIRLMKKPVNQDRYSKTPTHEKSSVVNSLPRTSISGQSLMKSNV</sequence>
<reference evidence="2" key="1">
    <citation type="submission" date="2022-11" db="UniProtKB">
        <authorList>
            <consortium name="WormBaseParasite"/>
        </authorList>
    </citation>
    <scope>IDENTIFICATION</scope>
</reference>
<evidence type="ECO:0000313" key="2">
    <source>
        <dbReference type="WBParaSite" id="ES5_v2.g9092.t1"/>
    </source>
</evidence>
<organism evidence="1 2">
    <name type="scientific">Panagrolaimus sp. ES5</name>
    <dbReference type="NCBI Taxonomy" id="591445"/>
    <lineage>
        <taxon>Eukaryota</taxon>
        <taxon>Metazoa</taxon>
        <taxon>Ecdysozoa</taxon>
        <taxon>Nematoda</taxon>
        <taxon>Chromadorea</taxon>
        <taxon>Rhabditida</taxon>
        <taxon>Tylenchina</taxon>
        <taxon>Panagrolaimomorpha</taxon>
        <taxon>Panagrolaimoidea</taxon>
        <taxon>Panagrolaimidae</taxon>
        <taxon>Panagrolaimus</taxon>
    </lineage>
</organism>